<name>A0ABU1ABY6_9LACO</name>
<sequence length="120" mass="13495">MLRKIKWLGVLLSLALLLGSLTACDERNPEVLKSEKWRLVVVTPEARTLGRASFTPTQIKVSPPSGSPVCWSYYFNSDDDLVIQAGRYAGTYVLNNQAKDFQLIPIKDATQTLEIQRLKK</sequence>
<evidence type="ECO:0000313" key="3">
    <source>
        <dbReference type="Proteomes" id="UP001227831"/>
    </source>
</evidence>
<dbReference type="PROSITE" id="PS51257">
    <property type="entry name" value="PROKAR_LIPOPROTEIN"/>
    <property type="match status" value="1"/>
</dbReference>
<organism evidence="2 3">
    <name type="scientific">Lactiplantibacillus brownii</name>
    <dbReference type="NCBI Taxonomy" id="3069269"/>
    <lineage>
        <taxon>Bacteria</taxon>
        <taxon>Bacillati</taxon>
        <taxon>Bacillota</taxon>
        <taxon>Bacilli</taxon>
        <taxon>Lactobacillales</taxon>
        <taxon>Lactobacillaceae</taxon>
        <taxon>Lactiplantibacillus</taxon>
    </lineage>
</organism>
<keyword evidence="3" id="KW-1185">Reference proteome</keyword>
<comment type="caution">
    <text evidence="2">The sequence shown here is derived from an EMBL/GenBank/DDBJ whole genome shotgun (WGS) entry which is preliminary data.</text>
</comment>
<dbReference type="Proteomes" id="UP001227831">
    <property type="component" value="Unassembled WGS sequence"/>
</dbReference>
<dbReference type="EMBL" id="JAVCWF010000001">
    <property type="protein sequence ID" value="MDQ7938469.1"/>
    <property type="molecule type" value="Genomic_DNA"/>
</dbReference>
<gene>
    <name evidence="2" type="ORF">RA086_12700</name>
</gene>
<protein>
    <recommendedName>
        <fullName evidence="4">Lipoprotein</fullName>
    </recommendedName>
</protein>
<keyword evidence="1" id="KW-0732">Signal</keyword>
<evidence type="ECO:0008006" key="4">
    <source>
        <dbReference type="Google" id="ProtNLM"/>
    </source>
</evidence>
<feature type="chain" id="PRO_5046235139" description="Lipoprotein" evidence="1">
    <location>
        <begin position="24"/>
        <end position="120"/>
    </location>
</feature>
<reference evidence="2 3" key="1">
    <citation type="journal article" date="2023" name="Int. J. Syst. Evol. Microbiol.">
        <title>Lactiplantibacillus brownii sp. nov., a novel psychrotolerant species isolated from sauerkraut.</title>
        <authorList>
            <person name="Heng Y.C."/>
            <person name="Silvaraju S."/>
            <person name="Lee J.K.Y."/>
            <person name="Kittelmann S."/>
        </authorList>
    </citation>
    <scope>NUCLEOTIDE SEQUENCE [LARGE SCALE GENOMIC DNA]</scope>
    <source>
        <strain evidence="2 3">WILCCON 0030</strain>
    </source>
</reference>
<proteinExistence type="predicted"/>
<evidence type="ECO:0000256" key="1">
    <source>
        <dbReference type="SAM" id="SignalP"/>
    </source>
</evidence>
<feature type="signal peptide" evidence="1">
    <location>
        <begin position="1"/>
        <end position="23"/>
    </location>
</feature>
<dbReference type="RefSeq" id="WP_308704147.1">
    <property type="nucleotide sequence ID" value="NZ_AP027463.1"/>
</dbReference>
<accession>A0ABU1ABY6</accession>
<evidence type="ECO:0000313" key="2">
    <source>
        <dbReference type="EMBL" id="MDQ7938469.1"/>
    </source>
</evidence>